<feature type="domain" description="Double zinc ribbon" evidence="3">
    <location>
        <begin position="14"/>
        <end position="77"/>
    </location>
</feature>
<evidence type="ECO:0000259" key="3">
    <source>
        <dbReference type="Pfam" id="PF18912"/>
    </source>
</evidence>
<dbReference type="PANTHER" id="PTHR47505:SF1">
    <property type="entry name" value="DNA UTILIZATION PROTEIN YHGH"/>
    <property type="match status" value="1"/>
</dbReference>
<reference evidence="4" key="1">
    <citation type="submission" date="2009-11" db="EMBL/GenBank/DDBJ databases">
        <title>Microbial diversity profiles of fluids from low-temperature petroleum reservoirs with and without exogenous water perturbation.</title>
        <authorList>
            <person name="Pham V.D."/>
            <person name="Hnatow L.L."/>
            <person name="Zhang S."/>
            <person name="Fallon R.D."/>
            <person name="DeLong E.F."/>
            <person name="Keeler S.J."/>
        </authorList>
    </citation>
    <scope>NUCLEOTIDE SEQUENCE</scope>
</reference>
<dbReference type="CDD" id="cd06223">
    <property type="entry name" value="PRTases_typeI"/>
    <property type="match status" value="1"/>
</dbReference>
<keyword evidence="4" id="KW-0808">Transferase</keyword>
<evidence type="ECO:0000256" key="1">
    <source>
        <dbReference type="ARBA" id="ARBA00008007"/>
    </source>
</evidence>
<dbReference type="Gene3D" id="3.40.50.2020">
    <property type="match status" value="1"/>
</dbReference>
<organism evidence="4">
    <name type="scientific">uncultured Atribacterota bacterium</name>
    <dbReference type="NCBI Taxonomy" id="263865"/>
    <lineage>
        <taxon>Bacteria</taxon>
        <taxon>Pseudomonadati</taxon>
        <taxon>Atribacterota</taxon>
        <taxon>environmental samples</taxon>
    </lineage>
</organism>
<proteinExistence type="inferred from homology"/>
<dbReference type="InterPro" id="IPR044005">
    <property type="entry name" value="DZR_2"/>
</dbReference>
<name>G3BMI0_9BACT</name>
<protein>
    <submittedName>
        <fullName evidence="4">Predicted amidophosphoribosyltransferase</fullName>
    </submittedName>
</protein>
<dbReference type="Pfam" id="PF00156">
    <property type="entry name" value="Pribosyltran"/>
    <property type="match status" value="1"/>
</dbReference>
<evidence type="ECO:0000313" key="4">
    <source>
        <dbReference type="EMBL" id="ADM94945.1"/>
    </source>
</evidence>
<dbReference type="GO" id="GO:0016757">
    <property type="term" value="F:glycosyltransferase activity"/>
    <property type="evidence" value="ECO:0007669"/>
    <property type="project" value="UniProtKB-KW"/>
</dbReference>
<dbReference type="AlphaFoldDB" id="G3BMI0"/>
<dbReference type="SUPFAM" id="SSF53271">
    <property type="entry name" value="PRTase-like"/>
    <property type="match status" value="1"/>
</dbReference>
<dbReference type="InterPro" id="IPR029057">
    <property type="entry name" value="PRTase-like"/>
</dbReference>
<keyword evidence="4" id="KW-0328">Glycosyltransferase</keyword>
<dbReference type="InterPro" id="IPR000836">
    <property type="entry name" value="PRTase_dom"/>
</dbReference>
<dbReference type="PANTHER" id="PTHR47505">
    <property type="entry name" value="DNA UTILIZATION PROTEIN YHGH"/>
    <property type="match status" value="1"/>
</dbReference>
<dbReference type="InterPro" id="IPR051910">
    <property type="entry name" value="ComF/GntX_DNA_util-trans"/>
</dbReference>
<sequence length="251" mass="28818">MNDNSFWDYLKEGILNLIYPLSCENCGSQIKESNGYAICNDCLSEIKLISAPYCYRCGKPFSAMVYFEKEAICADCLHRKNHFYYVRSVTYYQGVMRKCIHLLKYKKQVKLVKPLGNLMVDYLNRDKFIDTEEIDLIVPVPLYKDDYLRRGFNQSGLLAKYIADYFSIPFSENLLIKKRGNASQVGLSKKERKSNVQNVYFLNSSAEIKNFSGILLIDDIYTTGATVEACCKELRKAGIKKLFVLTLARGV</sequence>
<evidence type="ECO:0000259" key="2">
    <source>
        <dbReference type="Pfam" id="PF00156"/>
    </source>
</evidence>
<accession>G3BMI0</accession>
<dbReference type="Pfam" id="PF18912">
    <property type="entry name" value="DZR_2"/>
    <property type="match status" value="1"/>
</dbReference>
<dbReference type="EMBL" id="GU180079">
    <property type="protein sequence ID" value="ADM94945.1"/>
    <property type="molecule type" value="Genomic_DNA"/>
</dbReference>
<feature type="domain" description="Phosphoribosyltransferase" evidence="2">
    <location>
        <begin position="158"/>
        <end position="247"/>
    </location>
</feature>
<comment type="similarity">
    <text evidence="1">Belongs to the ComF/GntX family.</text>
</comment>